<feature type="region of interest" description="Disordered" evidence="1">
    <location>
        <begin position="60"/>
        <end position="137"/>
    </location>
</feature>
<dbReference type="Proteomes" id="UP000765509">
    <property type="component" value="Unassembled WGS sequence"/>
</dbReference>
<proteinExistence type="predicted"/>
<sequence length="137" mass="15161">MEDARCSTSSKILVRTFKTLIESPEADITSIPVVRSEQFPTSSSGDIPVSVQELVYNIRSEGVGTSTQLVDRDDELLPSKDKKKELSQKKENSPLEAPHASTCKNMPQQVPNTGKKAQRLNRREREPPNGTSPTPEL</sequence>
<evidence type="ECO:0000313" key="3">
    <source>
        <dbReference type="Proteomes" id="UP000765509"/>
    </source>
</evidence>
<accession>A0A9Q3L7A4</accession>
<reference evidence="2" key="1">
    <citation type="submission" date="2021-03" db="EMBL/GenBank/DDBJ databases">
        <title>Draft genome sequence of rust myrtle Austropuccinia psidii MF-1, a brazilian biotype.</title>
        <authorList>
            <person name="Quecine M.C."/>
            <person name="Pachon D.M.R."/>
            <person name="Bonatelli M.L."/>
            <person name="Correr F.H."/>
            <person name="Franceschini L.M."/>
            <person name="Leite T.F."/>
            <person name="Margarido G.R.A."/>
            <person name="Almeida C.A."/>
            <person name="Ferrarezi J.A."/>
            <person name="Labate C.A."/>
        </authorList>
    </citation>
    <scope>NUCLEOTIDE SEQUENCE</scope>
    <source>
        <strain evidence="2">MF-1</strain>
    </source>
</reference>
<dbReference type="EMBL" id="AVOT02149892">
    <property type="protein sequence ID" value="MBW0592704.1"/>
    <property type="molecule type" value="Genomic_DNA"/>
</dbReference>
<evidence type="ECO:0000313" key="2">
    <source>
        <dbReference type="EMBL" id="MBW0592704.1"/>
    </source>
</evidence>
<feature type="compositionally biased region" description="Basic and acidic residues" evidence="1">
    <location>
        <begin position="75"/>
        <end position="93"/>
    </location>
</feature>
<keyword evidence="3" id="KW-1185">Reference proteome</keyword>
<protein>
    <submittedName>
        <fullName evidence="2">Uncharacterized protein</fullName>
    </submittedName>
</protein>
<feature type="compositionally biased region" description="Polar residues" evidence="1">
    <location>
        <begin position="102"/>
        <end position="112"/>
    </location>
</feature>
<comment type="caution">
    <text evidence="2">The sequence shown here is derived from an EMBL/GenBank/DDBJ whole genome shotgun (WGS) entry which is preliminary data.</text>
</comment>
<organism evidence="2 3">
    <name type="scientific">Austropuccinia psidii MF-1</name>
    <dbReference type="NCBI Taxonomy" id="1389203"/>
    <lineage>
        <taxon>Eukaryota</taxon>
        <taxon>Fungi</taxon>
        <taxon>Dikarya</taxon>
        <taxon>Basidiomycota</taxon>
        <taxon>Pucciniomycotina</taxon>
        <taxon>Pucciniomycetes</taxon>
        <taxon>Pucciniales</taxon>
        <taxon>Sphaerophragmiaceae</taxon>
        <taxon>Austropuccinia</taxon>
    </lineage>
</organism>
<evidence type="ECO:0000256" key="1">
    <source>
        <dbReference type="SAM" id="MobiDB-lite"/>
    </source>
</evidence>
<gene>
    <name evidence="2" type="ORF">O181_132419</name>
</gene>
<name>A0A9Q3L7A4_9BASI</name>
<dbReference type="AlphaFoldDB" id="A0A9Q3L7A4"/>